<dbReference type="SUPFAM" id="SSF88713">
    <property type="entry name" value="Glycoside hydrolase/deacetylase"/>
    <property type="match status" value="1"/>
</dbReference>
<dbReference type="InterPro" id="IPR050248">
    <property type="entry name" value="Polysacc_deacetylase_ArnD"/>
</dbReference>
<keyword evidence="1" id="KW-0812">Transmembrane</keyword>
<dbReference type="PANTHER" id="PTHR10587:SF128">
    <property type="entry name" value="POLYSACCHARIDE DEACETYLASE PDAB-RELATED"/>
    <property type="match status" value="1"/>
</dbReference>
<feature type="transmembrane region" description="Helical" evidence="1">
    <location>
        <begin position="12"/>
        <end position="32"/>
    </location>
</feature>
<keyword evidence="1" id="KW-1133">Transmembrane helix</keyword>
<dbReference type="OrthoDB" id="9806342at2"/>
<proteinExistence type="predicted"/>
<organism evidence="3 4">
    <name type="scientific">Clostridium frigidicarnis</name>
    <dbReference type="NCBI Taxonomy" id="84698"/>
    <lineage>
        <taxon>Bacteria</taxon>
        <taxon>Bacillati</taxon>
        <taxon>Bacillota</taxon>
        <taxon>Clostridia</taxon>
        <taxon>Eubacteriales</taxon>
        <taxon>Clostridiaceae</taxon>
        <taxon>Clostridium</taxon>
    </lineage>
</organism>
<dbReference type="CDD" id="cd10917">
    <property type="entry name" value="CE4_NodB_like_6s_7s"/>
    <property type="match status" value="1"/>
</dbReference>
<dbReference type="STRING" id="84698.SAMN04488528_100143"/>
<dbReference type="RefSeq" id="WP_090037481.1">
    <property type="nucleotide sequence ID" value="NZ_FOKI01000001.1"/>
</dbReference>
<dbReference type="Gene3D" id="3.20.20.370">
    <property type="entry name" value="Glycoside hydrolase/deacetylase"/>
    <property type="match status" value="1"/>
</dbReference>
<dbReference type="PANTHER" id="PTHR10587">
    <property type="entry name" value="GLYCOSYL TRANSFERASE-RELATED"/>
    <property type="match status" value="1"/>
</dbReference>
<name>A0A1I0UZK0_9CLOT</name>
<dbReference type="GO" id="GO:0016020">
    <property type="term" value="C:membrane"/>
    <property type="evidence" value="ECO:0007669"/>
    <property type="project" value="TreeGrafter"/>
</dbReference>
<reference evidence="3 4" key="1">
    <citation type="submission" date="2016-10" db="EMBL/GenBank/DDBJ databases">
        <authorList>
            <person name="de Groot N.N."/>
        </authorList>
    </citation>
    <scope>NUCLEOTIDE SEQUENCE [LARGE SCALE GENOMIC DNA]</scope>
    <source>
        <strain evidence="3 4">DSM 12271</strain>
    </source>
</reference>
<accession>A0A1I0UZK0</accession>
<evidence type="ECO:0000259" key="2">
    <source>
        <dbReference type="PROSITE" id="PS51677"/>
    </source>
</evidence>
<dbReference type="PROSITE" id="PS51677">
    <property type="entry name" value="NODB"/>
    <property type="match status" value="1"/>
</dbReference>
<evidence type="ECO:0000313" key="4">
    <source>
        <dbReference type="Proteomes" id="UP000198619"/>
    </source>
</evidence>
<sequence>MKKNTRKIVKSLILFVVINGFIFQGFTEFALAKTKDHPIYSVDTKDNKISITFDVNWGEKDYTLEILEILDEFDAKATFFVMGGWINHCEDNANILKEIHRRGHEIGNHSYMHPDFIAISKERIISEVSKTEDIIKNVTGENCKVFRFPSGSYNNNSLDAVKSTGLLPIQWDIDSVDWKEQGEDIEYNRVVKKLSKGSIILFHNNAKYTPNNLRKLLQVLKDNSYETVKISDLAYKTDFYIDITGKQFVK</sequence>
<gene>
    <name evidence="3" type="ORF">SAMN04488528_100143</name>
</gene>
<dbReference type="Proteomes" id="UP000198619">
    <property type="component" value="Unassembled WGS sequence"/>
</dbReference>
<keyword evidence="4" id="KW-1185">Reference proteome</keyword>
<dbReference type="EMBL" id="FOKI01000001">
    <property type="protein sequence ID" value="SFA69478.1"/>
    <property type="molecule type" value="Genomic_DNA"/>
</dbReference>
<dbReference type="GO" id="GO:0016810">
    <property type="term" value="F:hydrolase activity, acting on carbon-nitrogen (but not peptide) bonds"/>
    <property type="evidence" value="ECO:0007669"/>
    <property type="project" value="InterPro"/>
</dbReference>
<dbReference type="InterPro" id="IPR002509">
    <property type="entry name" value="NODB_dom"/>
</dbReference>
<dbReference type="AlphaFoldDB" id="A0A1I0UZK0"/>
<protein>
    <submittedName>
        <fullName evidence="3">Polysaccharide deacetylase family sporulation protein PdaB</fullName>
    </submittedName>
</protein>
<dbReference type="Pfam" id="PF01522">
    <property type="entry name" value="Polysacc_deac_1"/>
    <property type="match status" value="1"/>
</dbReference>
<dbReference type="GO" id="GO:0005975">
    <property type="term" value="P:carbohydrate metabolic process"/>
    <property type="evidence" value="ECO:0007669"/>
    <property type="project" value="InterPro"/>
</dbReference>
<evidence type="ECO:0000313" key="3">
    <source>
        <dbReference type="EMBL" id="SFA69478.1"/>
    </source>
</evidence>
<dbReference type="InterPro" id="IPR011330">
    <property type="entry name" value="Glyco_hydro/deAcase_b/a-brl"/>
</dbReference>
<evidence type="ECO:0000256" key="1">
    <source>
        <dbReference type="SAM" id="Phobius"/>
    </source>
</evidence>
<keyword evidence="1" id="KW-0472">Membrane</keyword>
<feature type="domain" description="NodB homology" evidence="2">
    <location>
        <begin position="47"/>
        <end position="228"/>
    </location>
</feature>